<proteinExistence type="inferred from homology"/>
<dbReference type="RefSeq" id="XP_005788145.1">
    <property type="nucleotide sequence ID" value="XM_005788088.1"/>
</dbReference>
<dbReference type="STRING" id="2903.R1FJH9"/>
<evidence type="ECO:0000256" key="4">
    <source>
        <dbReference type="ARBA" id="ARBA00023242"/>
    </source>
</evidence>
<dbReference type="Proteomes" id="UP000013827">
    <property type="component" value="Unassembled WGS sequence"/>
</dbReference>
<comment type="subcellular location">
    <subcellularLocation>
        <location evidence="1">Nucleus</location>
    </subcellularLocation>
</comment>
<dbReference type="PANTHER" id="PTHR13946:SF16">
    <property type="entry name" value="DNA-DIRECTED RNA POLYMERASE II SUBUNIT RPB11"/>
    <property type="match status" value="1"/>
</dbReference>
<accession>A0A0D3KIY1</accession>
<evidence type="ECO:0000313" key="8">
    <source>
        <dbReference type="Proteomes" id="UP000013827"/>
    </source>
</evidence>
<dbReference type="PANTHER" id="PTHR13946">
    <property type="entry name" value="DNA-DIRECTED RNA POLYMERASE I,II,III"/>
    <property type="match status" value="1"/>
</dbReference>
<dbReference type="GO" id="GO:0046983">
    <property type="term" value="F:protein dimerization activity"/>
    <property type="evidence" value="ECO:0007669"/>
    <property type="project" value="InterPro"/>
</dbReference>
<dbReference type="PaxDb" id="2903-EOD35716"/>
<dbReference type="InterPro" id="IPR008193">
    <property type="entry name" value="RNA_pol_Rpb11_13-16kDa_CS"/>
</dbReference>
<dbReference type="GO" id="GO:0005665">
    <property type="term" value="C:RNA polymerase II, core complex"/>
    <property type="evidence" value="ECO:0007669"/>
    <property type="project" value="InterPro"/>
</dbReference>
<dbReference type="CDD" id="cd06926">
    <property type="entry name" value="RNAP_II_RPB11"/>
    <property type="match status" value="1"/>
</dbReference>
<dbReference type="InterPro" id="IPR037685">
    <property type="entry name" value="RBP11"/>
</dbReference>
<dbReference type="InterPro" id="IPR036603">
    <property type="entry name" value="RBP11-like"/>
</dbReference>
<dbReference type="InterPro" id="IPR022905">
    <property type="entry name" value="Rpo11-like"/>
</dbReference>
<dbReference type="EnsemblProtists" id="EOD35716">
    <property type="protein sequence ID" value="EOD35716"/>
    <property type="gene ID" value="EMIHUDRAFT_252560"/>
</dbReference>
<dbReference type="GO" id="GO:0003677">
    <property type="term" value="F:DNA binding"/>
    <property type="evidence" value="ECO:0007669"/>
    <property type="project" value="InterPro"/>
</dbReference>
<dbReference type="HOGENOM" id="CLU_090381_2_1_1"/>
<dbReference type="PROSITE" id="PS01154">
    <property type="entry name" value="RNA_POL_L_13KD"/>
    <property type="match status" value="1"/>
</dbReference>
<evidence type="ECO:0000256" key="3">
    <source>
        <dbReference type="ARBA" id="ARBA00023163"/>
    </source>
</evidence>
<name>A0A0D3KIY1_EMIH1</name>
<dbReference type="eggNOG" id="KOG4392">
    <property type="taxonomic scope" value="Eukaryota"/>
</dbReference>
<keyword evidence="2" id="KW-0240">DNA-directed RNA polymerase</keyword>
<dbReference type="GO" id="GO:0003899">
    <property type="term" value="F:DNA-directed RNA polymerase activity"/>
    <property type="evidence" value="ECO:0007669"/>
    <property type="project" value="InterPro"/>
</dbReference>
<dbReference type="Pfam" id="PF13656">
    <property type="entry name" value="RNA_pol_L_2"/>
    <property type="match status" value="1"/>
</dbReference>
<dbReference type="GO" id="GO:0006366">
    <property type="term" value="P:transcription by RNA polymerase II"/>
    <property type="evidence" value="ECO:0007669"/>
    <property type="project" value="InterPro"/>
</dbReference>
<evidence type="ECO:0000313" key="7">
    <source>
        <dbReference type="EnsemblProtists" id="EOD35716"/>
    </source>
</evidence>
<keyword evidence="3" id="KW-0804">Transcription</keyword>
<sequence>MVMPFTPPALVSPLSNTFWNKPDDFDVWRLPDDDSVQKVTVQKDTMVPNAVTLVIEREDHTVGNLLRMELLEDKEVLFSGYRVPHPLEPAIQLKVQTKSEDPGPVKAVDTAIERSVATLDKIGEAFAKAKARH</sequence>
<comment type="similarity">
    <text evidence="5">Belongs to the archaeal Rpo11/eukaryotic RPB11/RPC19 RNA polymerase subunit family.</text>
</comment>
<evidence type="ECO:0000256" key="5">
    <source>
        <dbReference type="ARBA" id="ARBA00025751"/>
    </source>
</evidence>
<organism evidence="7 8">
    <name type="scientific">Emiliania huxleyi (strain CCMP1516)</name>
    <dbReference type="NCBI Taxonomy" id="280463"/>
    <lineage>
        <taxon>Eukaryota</taxon>
        <taxon>Haptista</taxon>
        <taxon>Haptophyta</taxon>
        <taxon>Prymnesiophyceae</taxon>
        <taxon>Isochrysidales</taxon>
        <taxon>Noelaerhabdaceae</taxon>
        <taxon>Emiliania</taxon>
    </lineage>
</organism>
<evidence type="ECO:0000256" key="1">
    <source>
        <dbReference type="ARBA" id="ARBA00004123"/>
    </source>
</evidence>
<reference evidence="8" key="1">
    <citation type="journal article" date="2013" name="Nature">
        <title>Pan genome of the phytoplankton Emiliania underpins its global distribution.</title>
        <authorList>
            <person name="Read B.A."/>
            <person name="Kegel J."/>
            <person name="Klute M.J."/>
            <person name="Kuo A."/>
            <person name="Lefebvre S.C."/>
            <person name="Maumus F."/>
            <person name="Mayer C."/>
            <person name="Miller J."/>
            <person name="Monier A."/>
            <person name="Salamov A."/>
            <person name="Young J."/>
            <person name="Aguilar M."/>
            <person name="Claverie J.M."/>
            <person name="Frickenhaus S."/>
            <person name="Gonzalez K."/>
            <person name="Herman E.K."/>
            <person name="Lin Y.C."/>
            <person name="Napier J."/>
            <person name="Ogata H."/>
            <person name="Sarno A.F."/>
            <person name="Shmutz J."/>
            <person name="Schroeder D."/>
            <person name="de Vargas C."/>
            <person name="Verret F."/>
            <person name="von Dassow P."/>
            <person name="Valentin K."/>
            <person name="Van de Peer Y."/>
            <person name="Wheeler G."/>
            <person name="Dacks J.B."/>
            <person name="Delwiche C.F."/>
            <person name="Dyhrman S.T."/>
            <person name="Glockner G."/>
            <person name="John U."/>
            <person name="Richards T."/>
            <person name="Worden A.Z."/>
            <person name="Zhang X."/>
            <person name="Grigoriev I.V."/>
            <person name="Allen A.E."/>
            <person name="Bidle K."/>
            <person name="Borodovsky M."/>
            <person name="Bowler C."/>
            <person name="Brownlee C."/>
            <person name="Cock J.M."/>
            <person name="Elias M."/>
            <person name="Gladyshev V.N."/>
            <person name="Groth M."/>
            <person name="Guda C."/>
            <person name="Hadaegh A."/>
            <person name="Iglesias-Rodriguez M.D."/>
            <person name="Jenkins J."/>
            <person name="Jones B.M."/>
            <person name="Lawson T."/>
            <person name="Leese F."/>
            <person name="Lindquist E."/>
            <person name="Lobanov A."/>
            <person name="Lomsadze A."/>
            <person name="Malik S.B."/>
            <person name="Marsh M.E."/>
            <person name="Mackinder L."/>
            <person name="Mock T."/>
            <person name="Mueller-Roeber B."/>
            <person name="Pagarete A."/>
            <person name="Parker M."/>
            <person name="Probert I."/>
            <person name="Quesneville H."/>
            <person name="Raines C."/>
            <person name="Rensing S.A."/>
            <person name="Riano-Pachon D.M."/>
            <person name="Richier S."/>
            <person name="Rokitta S."/>
            <person name="Shiraiwa Y."/>
            <person name="Soanes D.M."/>
            <person name="van der Giezen M."/>
            <person name="Wahlund T.M."/>
            <person name="Williams B."/>
            <person name="Wilson W."/>
            <person name="Wolfe G."/>
            <person name="Wurch L.L."/>
        </authorList>
    </citation>
    <scope>NUCLEOTIDE SEQUENCE</scope>
</reference>
<dbReference type="OMA" id="NTFWNKP"/>
<dbReference type="GeneID" id="17280987"/>
<reference evidence="7" key="2">
    <citation type="submission" date="2024-10" db="UniProtKB">
        <authorList>
            <consortium name="EnsemblProtists"/>
        </authorList>
    </citation>
    <scope>IDENTIFICATION</scope>
</reference>
<protein>
    <recommendedName>
        <fullName evidence="6">DNA-directed RNA polymerase RBP11-like dimerisation domain-containing protein</fullName>
    </recommendedName>
</protein>
<dbReference type="AlphaFoldDB" id="A0A0D3KIY1"/>
<feature type="domain" description="DNA-directed RNA polymerase RBP11-like dimerisation" evidence="6">
    <location>
        <begin position="51"/>
        <end position="122"/>
    </location>
</feature>
<evidence type="ECO:0000256" key="2">
    <source>
        <dbReference type="ARBA" id="ARBA00022478"/>
    </source>
</evidence>
<dbReference type="SUPFAM" id="SSF55257">
    <property type="entry name" value="RBP11-like subunits of RNA polymerase"/>
    <property type="match status" value="1"/>
</dbReference>
<keyword evidence="4" id="KW-0539">Nucleus</keyword>
<evidence type="ECO:0000259" key="6">
    <source>
        <dbReference type="Pfam" id="PF13656"/>
    </source>
</evidence>
<dbReference type="KEGG" id="ehx:EMIHUDRAFT_252560"/>
<keyword evidence="8" id="KW-1185">Reference proteome</keyword>
<dbReference type="InterPro" id="IPR009025">
    <property type="entry name" value="RBP11-like_dimer"/>
</dbReference>
<dbReference type="HAMAP" id="MF_00261">
    <property type="entry name" value="RNApol_arch_Rpo11"/>
    <property type="match status" value="1"/>
</dbReference>
<dbReference type="Gene3D" id="3.30.1360.10">
    <property type="entry name" value="RNA polymerase, RBP11-like subunit"/>
    <property type="match status" value="1"/>
</dbReference>